<dbReference type="PANTHER" id="PTHR34985">
    <property type="entry name" value="SLR0554 PROTEIN"/>
    <property type="match status" value="1"/>
</dbReference>
<evidence type="ECO:0000313" key="4">
    <source>
        <dbReference type="Proteomes" id="UP000189628"/>
    </source>
</evidence>
<dbReference type="InterPro" id="IPR034154">
    <property type="entry name" value="TOPRIM_DnaG/twinkle"/>
</dbReference>
<dbReference type="Proteomes" id="UP000189628">
    <property type="component" value="Chromosome"/>
</dbReference>
<evidence type="ECO:0000313" key="3">
    <source>
        <dbReference type="EMBL" id="AQW29051.1"/>
    </source>
</evidence>
<organism evidence="3 4">
    <name type="scientific">blood disease bacterium A2-HR MARDI</name>
    <dbReference type="NCBI Taxonomy" id="1944648"/>
    <lineage>
        <taxon>Bacteria</taxon>
        <taxon>Pseudomonadati</taxon>
        <taxon>Pseudomonadota</taxon>
        <taxon>Betaproteobacteria</taxon>
        <taxon>Burkholderiales</taxon>
        <taxon>Burkholderiaceae</taxon>
        <taxon>Ralstonia</taxon>
        <taxon>Ralstonia solanacearum species complex</taxon>
    </lineage>
</organism>
<dbReference type="InterPro" id="IPR036977">
    <property type="entry name" value="DNA_primase_Znf_CHC2"/>
</dbReference>
<dbReference type="GO" id="GO:0008270">
    <property type="term" value="F:zinc ion binding"/>
    <property type="evidence" value="ECO:0007669"/>
    <property type="project" value="InterPro"/>
</dbReference>
<name>A0A1U9VG46_9RALS</name>
<gene>
    <name evidence="3" type="ORF">B0B51_02790</name>
</gene>
<dbReference type="CDD" id="cd01029">
    <property type="entry name" value="TOPRIM_primases"/>
    <property type="match status" value="1"/>
</dbReference>
<feature type="domain" description="Virulence-associated protein E-like" evidence="2">
    <location>
        <begin position="484"/>
        <end position="696"/>
    </location>
</feature>
<dbReference type="AlphaFoldDB" id="A0A1U9VG46"/>
<dbReference type="PANTHER" id="PTHR34985:SF1">
    <property type="entry name" value="SLR0554 PROTEIN"/>
    <property type="match status" value="1"/>
</dbReference>
<feature type="compositionally biased region" description="Low complexity" evidence="1">
    <location>
        <begin position="357"/>
        <end position="371"/>
    </location>
</feature>
<dbReference type="GO" id="GO:0006260">
    <property type="term" value="P:DNA replication"/>
    <property type="evidence" value="ECO:0007669"/>
    <property type="project" value="InterPro"/>
</dbReference>
<accession>A0A1U9VG46</accession>
<dbReference type="RefSeq" id="WP_078221806.1">
    <property type="nucleotide sequence ID" value="NZ_CP019911.1"/>
</dbReference>
<sequence>MIDFKAVAQAALAQADSLVSAWLPDGRREGREWSALNPNRADSRRGSFKINLESGTWCDFSSGDKGGDLVSLYAYLQGVRQADAAKQLAEQFGMAAGAPAAHQPAPPAAKRKSAWVPVIPVPEGIVSAPKNHFHRGEPESRWAYRDASGNLLGYVCRFRTSDGGKEVLPLVFARHAESHERKWHWMQWEEPRPLYWPQFDRAEPQQLRADKYVLVVEGEKCADAAFRFLSTWADVCTWSGGGKAVDKADWSALAGRKVIIWPDCDSKREPLSRAEKDSGVDPDSKPLLPAAKQPGTAAAERIAAILRDLGAEVRITIIPEPGEKPDGWDVADAVEEGVDATGLWGFARNVREVLSAPAPSAPTPRAAGASRRVPRGGHDDWRSELISKPRGGFEDCYQNVYLTLKHHPEWAGIVAFDEFAGRAVKLRETPCGTEPGEWDAYDDQRFGLWLAQHMSIVIKGDGPVAAGVAMIAREHRFHPVREYLTSLKWDGTNRLDFWLEECMMAKPVVVGPEYLRIAGRKALIGAVARAMQPGCKLDSMLIFEGGQGRGKSTAIRILGGDWFADTQLDLQSKDAYMALKGVWFYEIGEMDSFNRADTTRVKGFVSSATDRYREPYQRREVVQPRQQVFVGTTNQSEYFKDTTGNRRFWPVRVEGMVDLNRLREWRDQLFAEAMHRYQAGEIWHPTRDEQERIFKPEQDFREVPDPWHSLIARYLKQPEQAMHSEYFLEDLLTKALAIAPDRLGAARQEAMRVAAIMSRLGYEKRRQTTGERLYYYTLPGERGAPAQANDGGRRDGSPL</sequence>
<reference evidence="3 4" key="1">
    <citation type="submission" date="2017-02" db="EMBL/GenBank/DDBJ databases">
        <title>Blood Disease Bacterium A2-HR MARDI.</title>
        <authorList>
            <person name="Badrun R."/>
            <person name="Abu Bakar N."/>
            <person name="Laboh R."/>
        </authorList>
    </citation>
    <scope>NUCLEOTIDE SEQUENCE [LARGE SCALE GENOMIC DNA]</scope>
    <source>
        <strain evidence="3 4">A2-HR MARDI</strain>
    </source>
</reference>
<evidence type="ECO:0000259" key="2">
    <source>
        <dbReference type="Pfam" id="PF05272"/>
    </source>
</evidence>
<proteinExistence type="predicted"/>
<dbReference type="SUPFAM" id="SSF57783">
    <property type="entry name" value="Zinc beta-ribbon"/>
    <property type="match status" value="1"/>
</dbReference>
<feature type="region of interest" description="Disordered" evidence="1">
    <location>
        <begin position="269"/>
        <end position="295"/>
    </location>
</feature>
<dbReference type="EMBL" id="CP019911">
    <property type="protein sequence ID" value="AQW29051.1"/>
    <property type="molecule type" value="Genomic_DNA"/>
</dbReference>
<evidence type="ECO:0000256" key="1">
    <source>
        <dbReference type="SAM" id="MobiDB-lite"/>
    </source>
</evidence>
<dbReference type="InterPro" id="IPR007936">
    <property type="entry name" value="VapE-like_dom"/>
</dbReference>
<dbReference type="Gene3D" id="3.90.580.10">
    <property type="entry name" value="Zinc finger, CHC2-type domain"/>
    <property type="match status" value="1"/>
</dbReference>
<protein>
    <recommendedName>
        <fullName evidence="2">Virulence-associated protein E-like domain-containing protein</fullName>
    </recommendedName>
</protein>
<dbReference type="GO" id="GO:0003677">
    <property type="term" value="F:DNA binding"/>
    <property type="evidence" value="ECO:0007669"/>
    <property type="project" value="InterPro"/>
</dbReference>
<feature type="compositionally biased region" description="Basic and acidic residues" evidence="1">
    <location>
        <begin position="269"/>
        <end position="284"/>
    </location>
</feature>
<dbReference type="Pfam" id="PF05272">
    <property type="entry name" value="VapE-like_dom"/>
    <property type="match status" value="1"/>
</dbReference>
<feature type="region of interest" description="Disordered" evidence="1">
    <location>
        <begin position="357"/>
        <end position="380"/>
    </location>
</feature>